<evidence type="ECO:0000313" key="4">
    <source>
        <dbReference type="Proteomes" id="UP000248975"/>
    </source>
</evidence>
<gene>
    <name evidence="3" type="ORF">DI533_13980</name>
</gene>
<reference evidence="3 4" key="1">
    <citation type="submission" date="2017-08" db="EMBL/GenBank/DDBJ databases">
        <title>Infants hospitalized years apart are colonized by the same room-sourced microbial strains.</title>
        <authorList>
            <person name="Brooks B."/>
            <person name="Olm M.R."/>
            <person name="Firek B.A."/>
            <person name="Baker R."/>
            <person name="Thomas B.C."/>
            <person name="Morowitz M.J."/>
            <person name="Banfield J.F."/>
        </authorList>
    </citation>
    <scope>NUCLEOTIDE SEQUENCE [LARGE SCALE GENOMIC DNA]</scope>
    <source>
        <strain evidence="3">S2_003_000_R2_11</strain>
    </source>
</reference>
<dbReference type="Proteomes" id="UP000248975">
    <property type="component" value="Unassembled WGS sequence"/>
</dbReference>
<dbReference type="InterPro" id="IPR028250">
    <property type="entry name" value="DsbDN"/>
</dbReference>
<keyword evidence="1" id="KW-0732">Signal</keyword>
<sequence>MIRRLLIAALIALPGFASAQAVTQDDVLTAQLLPGWRTASGTYMVALQLDLAPEWKTYWRSPGDAGIPPSFNWSGSQNLSTVRFHWPRPHVFYLNEIRSIGYKRQLVLPFELTPADPSQPISLRAEVDLGICRDICMPASLKFASMIGGAGEPDPRIDAALAARPETAAEAGLRSIGCSVEPTAEGVRLIAELTLPMIGGTETVVFEPADTSIWASESIVQRQGKRLTATTELISGTGAPIALDRSGMIVTVLGDDRAVEIRGCPEP</sequence>
<feature type="chain" id="PRO_5015839605" description="Thiol:disulfide interchange protein DsbD N-terminal domain-containing protein" evidence="1">
    <location>
        <begin position="20"/>
        <end position="267"/>
    </location>
</feature>
<evidence type="ECO:0000313" key="3">
    <source>
        <dbReference type="EMBL" id="PZQ96696.1"/>
    </source>
</evidence>
<evidence type="ECO:0000256" key="1">
    <source>
        <dbReference type="SAM" id="SignalP"/>
    </source>
</evidence>
<dbReference type="Pfam" id="PF11412">
    <property type="entry name" value="DsbD_N"/>
    <property type="match status" value="1"/>
</dbReference>
<feature type="domain" description="Thiol:disulfide interchange protein DsbD N-terminal" evidence="2">
    <location>
        <begin position="31"/>
        <end position="143"/>
    </location>
</feature>
<comment type="caution">
    <text evidence="3">The sequence shown here is derived from an EMBL/GenBank/DDBJ whole genome shotgun (WGS) entry which is preliminary data.</text>
</comment>
<proteinExistence type="predicted"/>
<evidence type="ECO:0000259" key="2">
    <source>
        <dbReference type="Pfam" id="PF11412"/>
    </source>
</evidence>
<accession>A0A2W5S3Q9</accession>
<feature type="signal peptide" evidence="1">
    <location>
        <begin position="1"/>
        <end position="19"/>
    </location>
</feature>
<name>A0A2W5S3Q9_CERSP</name>
<dbReference type="AlphaFoldDB" id="A0A2W5S3Q9"/>
<dbReference type="EMBL" id="QFQS01000003">
    <property type="protein sequence ID" value="PZQ96696.1"/>
    <property type="molecule type" value="Genomic_DNA"/>
</dbReference>
<protein>
    <recommendedName>
        <fullName evidence="2">Thiol:disulfide interchange protein DsbD N-terminal domain-containing protein</fullName>
    </recommendedName>
</protein>
<organism evidence="3 4">
    <name type="scientific">Cereibacter sphaeroides</name>
    <name type="common">Rhodobacter sphaeroides</name>
    <dbReference type="NCBI Taxonomy" id="1063"/>
    <lineage>
        <taxon>Bacteria</taxon>
        <taxon>Pseudomonadati</taxon>
        <taxon>Pseudomonadota</taxon>
        <taxon>Alphaproteobacteria</taxon>
        <taxon>Rhodobacterales</taxon>
        <taxon>Paracoccaceae</taxon>
        <taxon>Cereibacter</taxon>
    </lineage>
</organism>